<feature type="compositionally biased region" description="Low complexity" evidence="3">
    <location>
        <begin position="14"/>
        <end position="23"/>
    </location>
</feature>
<feature type="region of interest" description="Disordered" evidence="3">
    <location>
        <begin position="315"/>
        <end position="453"/>
    </location>
</feature>
<feature type="region of interest" description="Disordered" evidence="3">
    <location>
        <begin position="544"/>
        <end position="840"/>
    </location>
</feature>
<organism evidence="4 5">
    <name type="scientific">Friedmanniomyces endolithicus</name>
    <dbReference type="NCBI Taxonomy" id="329885"/>
    <lineage>
        <taxon>Eukaryota</taxon>
        <taxon>Fungi</taxon>
        <taxon>Dikarya</taxon>
        <taxon>Ascomycota</taxon>
        <taxon>Pezizomycotina</taxon>
        <taxon>Dothideomycetes</taxon>
        <taxon>Dothideomycetidae</taxon>
        <taxon>Mycosphaerellales</taxon>
        <taxon>Teratosphaeriaceae</taxon>
        <taxon>Friedmanniomyces</taxon>
    </lineage>
</organism>
<reference evidence="4 5" key="1">
    <citation type="submission" date="2017-03" db="EMBL/GenBank/DDBJ databases">
        <title>Genomes of endolithic fungi from Antarctica.</title>
        <authorList>
            <person name="Coleine C."/>
            <person name="Masonjones S."/>
            <person name="Stajich J.E."/>
        </authorList>
    </citation>
    <scope>NUCLEOTIDE SEQUENCE [LARGE SCALE GENOMIC DNA]</scope>
    <source>
        <strain evidence="4 5">CCFEE 5311</strain>
    </source>
</reference>
<evidence type="ECO:0000313" key="4">
    <source>
        <dbReference type="EMBL" id="TKA35191.1"/>
    </source>
</evidence>
<accession>A0A4U0UHT4</accession>
<dbReference type="STRING" id="329885.A0A4U0UHT4"/>
<feature type="compositionally biased region" description="Acidic residues" evidence="3">
    <location>
        <begin position="649"/>
        <end position="663"/>
    </location>
</feature>
<feature type="region of interest" description="Disordered" evidence="3">
    <location>
        <begin position="1024"/>
        <end position="1050"/>
    </location>
</feature>
<feature type="compositionally biased region" description="Acidic residues" evidence="3">
    <location>
        <begin position="331"/>
        <end position="366"/>
    </location>
</feature>
<dbReference type="Proteomes" id="UP000310066">
    <property type="component" value="Unassembled WGS sequence"/>
</dbReference>
<feature type="compositionally biased region" description="Basic and acidic residues" evidence="3">
    <location>
        <begin position="890"/>
        <end position="907"/>
    </location>
</feature>
<feature type="compositionally biased region" description="Basic and acidic residues" evidence="3">
    <location>
        <begin position="988"/>
        <end position="999"/>
    </location>
</feature>
<dbReference type="GO" id="GO:0006281">
    <property type="term" value="P:DNA repair"/>
    <property type="evidence" value="ECO:0007669"/>
    <property type="project" value="InterPro"/>
</dbReference>
<dbReference type="GO" id="GO:0003824">
    <property type="term" value="F:catalytic activity"/>
    <property type="evidence" value="ECO:0007669"/>
    <property type="project" value="InterPro"/>
</dbReference>
<evidence type="ECO:0000313" key="5">
    <source>
        <dbReference type="Proteomes" id="UP000310066"/>
    </source>
</evidence>
<dbReference type="OrthoDB" id="10265068at2759"/>
<sequence length="1489" mass="160574">MAKRRLVDQGIDHAAVAAASSEQRASKKRKPNNPQPQDSVSKQIHGQTKPSPAVKTKTTRPTEDPESGSLAPISTAPGDLAQSGDATQQNKRARKRQRRKSRRSEHFFPGEGESSPVVLPSTLPARQGSGSEATSESCEIEVAHETLSAGHEVEARRTRSKDSDVKESVDGKLLWRAARTRLLVPPTKHWVEEELPLPVEPVKADDGHRVDCGCQTDIAGQIHLQLVFAPLSVALDPAYSPRRMLDHKGAANATTPEMQSRMTLATAPVIASDDEPMEDAPALPATGLEEVLKPTAKSAPRSTSAAVSMRDAITMKQGSKDEDSDASAGDNSEDDNSEDDNSEDENSEDDNSEEELEASADQDDGSVAEIERVTSGVAKTQPLTSQPADKTKSQASPINKRAAECDAASLLVNQDPKVEGQQGKRAPSPSPSGDEILSASDSESSDEEVEKPKPVIQLACKVVTNAGPSASQVEVADTQSPIRQRAASPPIAPTNTSPSKLTTVVKDSQASPDLTTTPKRTPLFAGIKIGVDASKPHFGRSLSGFKPSILQKPKVGPAAAQAVDPREAFRRFSEFVGGDESSEEESSGSESGGAEDDGKKSPAPQIVAQPKGVGLDKEEGRNSGAGDEGTAVMAFVDAAASGKTAVSLESEDESDESESDSDDGSTPQQPSIETAAPEKLGIGSEQVKGSEIEHTPCVAPEAEEESDESDESDELDQLAAVETAPSAVVGPVLEDNEVDYREADTDSVDMPQQSAARAIDSSKTTLSLQDINNARASQQLEDEAQTASHYSQASKGGGKSSREQKEPDGRILQTRNSLRKERATGGTILPSSDEDAAIFPGKLQKQAETIQYSRAALDKVSGTRKEAKKGGTQAEDSTGAPPPRGKRSNMKVEGHTIDGSLKLRESEPINQIDPGTDDSTEHLAIGYSEDDDDMTDVPARAPRSNESSPSGKAASASRTSPSIHSDQTHDPSSFLGSHSGSHVSGRARSRESGELDTPSKEYSFIEADDEDVYQTIDEISSDVFGMTRPLPTSEPLRDAKLGAESNGLKRSKIRRRVVKDISIPPTVHDTLASYAVQVDRDEPEPSIQVSGRKLVNHSPKRDRNDDDAPVAQSLPPLLATMSSSSLSDPDASPVVPPSNLTDEAETRKQGPVDDKKVEATTSKKRRMTGSTSKHFTPEKQAKTSLSNIDDDPSENTPEKRVVKRKRSTPKKSPHFERTHLLDRVDLPSPGRRRVAGVSGALAPSTTWDHFGIIQEKLWDQPFWLLIAVTLLNKTTGRAAVPVFWDLKNRYVTPEALAAADTEHIRGIIQHLGLQNVRTIKMLKMAKVWISQPPVLGKRYQTRNYPKHGDHRQFLKQSIIETDASDCAGALEIGHLPGCGSYAWDSWRIFCRDVARGVAEDYRGKGAAAEGFEPEWMRVLPSDKELRVTVKWMWLRERWIWDPENGEKRRATDEEIEKGKRGEMELVGKEEAEFAGIAVGLGERLLTAEG</sequence>
<dbReference type="GO" id="GO:0005634">
    <property type="term" value="C:nucleus"/>
    <property type="evidence" value="ECO:0007669"/>
    <property type="project" value="UniProtKB-SubCell"/>
</dbReference>
<proteinExistence type="predicted"/>
<feature type="region of interest" description="Disordered" evidence="3">
    <location>
        <begin position="467"/>
        <end position="520"/>
    </location>
</feature>
<comment type="caution">
    <text evidence="4">The sequence shown here is derived from an EMBL/GenBank/DDBJ whole genome shotgun (WGS) entry which is preliminary data.</text>
</comment>
<feature type="compositionally biased region" description="Basic residues" evidence="3">
    <location>
        <begin position="1201"/>
        <end position="1212"/>
    </location>
</feature>
<dbReference type="PANTHER" id="PTHR15074">
    <property type="entry name" value="METHYL-CPG-BINDING PROTEIN"/>
    <property type="match status" value="1"/>
</dbReference>
<feature type="region of interest" description="Disordered" evidence="3">
    <location>
        <begin position="1"/>
        <end position="136"/>
    </location>
</feature>
<feature type="compositionally biased region" description="Acidic residues" evidence="3">
    <location>
        <begin position="701"/>
        <end position="716"/>
    </location>
</feature>
<feature type="compositionally biased region" description="Polar residues" evidence="3">
    <location>
        <begin position="377"/>
        <end position="397"/>
    </location>
</feature>
<evidence type="ECO:0008006" key="6">
    <source>
        <dbReference type="Google" id="ProtNLM"/>
    </source>
</evidence>
<dbReference type="EMBL" id="NAJP01000072">
    <property type="protein sequence ID" value="TKA35191.1"/>
    <property type="molecule type" value="Genomic_DNA"/>
</dbReference>
<gene>
    <name evidence="4" type="ORF">B0A54_13986</name>
</gene>
<feature type="compositionally biased region" description="Basic and acidic residues" evidence="3">
    <location>
        <begin position="800"/>
        <end position="809"/>
    </location>
</feature>
<name>A0A4U0UHT4_9PEZI</name>
<feature type="compositionally biased region" description="Polar residues" evidence="3">
    <location>
        <begin position="493"/>
        <end position="519"/>
    </location>
</feature>
<comment type="subcellular location">
    <subcellularLocation>
        <location evidence="1">Nucleus</location>
    </subcellularLocation>
</comment>
<evidence type="ECO:0000256" key="2">
    <source>
        <dbReference type="ARBA" id="ARBA00023242"/>
    </source>
</evidence>
<feature type="compositionally biased region" description="Polar residues" evidence="3">
    <location>
        <begin position="467"/>
        <end position="482"/>
    </location>
</feature>
<feature type="region of interest" description="Disordered" evidence="3">
    <location>
        <begin position="1076"/>
        <end position="1217"/>
    </location>
</feature>
<feature type="region of interest" description="Disordered" evidence="3">
    <location>
        <begin position="856"/>
        <end position="1009"/>
    </location>
</feature>
<feature type="compositionally biased region" description="Polar residues" evidence="3">
    <location>
        <begin position="750"/>
        <end position="794"/>
    </location>
</feature>
<feature type="compositionally biased region" description="Basic and acidic residues" evidence="3">
    <location>
        <begin position="1144"/>
        <end position="1158"/>
    </location>
</feature>
<feature type="compositionally biased region" description="Polar residues" evidence="3">
    <location>
        <begin position="944"/>
        <end position="982"/>
    </location>
</feature>
<dbReference type="PANTHER" id="PTHR15074:SF0">
    <property type="entry name" value="METHYL-CPG-BINDING DOMAIN PROTEIN 4-LIKE PROTEIN"/>
    <property type="match status" value="1"/>
</dbReference>
<protein>
    <recommendedName>
        <fullName evidence="6">HhH-GPD domain-containing protein</fullName>
    </recommendedName>
</protein>
<feature type="compositionally biased region" description="Polar residues" evidence="3">
    <location>
        <begin position="35"/>
        <end position="50"/>
    </location>
</feature>
<feature type="compositionally biased region" description="Basic and acidic residues" evidence="3">
    <location>
        <begin position="1"/>
        <end position="11"/>
    </location>
</feature>
<dbReference type="Gene3D" id="1.10.340.30">
    <property type="entry name" value="Hypothetical protein, domain 2"/>
    <property type="match status" value="1"/>
</dbReference>
<dbReference type="InterPro" id="IPR011257">
    <property type="entry name" value="DNA_glycosylase"/>
</dbReference>
<evidence type="ECO:0000256" key="3">
    <source>
        <dbReference type="SAM" id="MobiDB-lite"/>
    </source>
</evidence>
<dbReference type="GO" id="GO:0003677">
    <property type="term" value="F:DNA binding"/>
    <property type="evidence" value="ECO:0007669"/>
    <property type="project" value="InterPro"/>
</dbReference>
<evidence type="ECO:0000256" key="1">
    <source>
        <dbReference type="ARBA" id="ARBA00004123"/>
    </source>
</evidence>
<dbReference type="InterPro" id="IPR045138">
    <property type="entry name" value="MeCP2/MBD4"/>
</dbReference>
<feature type="compositionally biased region" description="Basic and acidic residues" evidence="3">
    <location>
        <begin position="564"/>
        <end position="573"/>
    </location>
</feature>
<feature type="compositionally biased region" description="Low complexity" evidence="3">
    <location>
        <begin position="1113"/>
        <end position="1133"/>
    </location>
</feature>
<dbReference type="SUPFAM" id="SSF48150">
    <property type="entry name" value="DNA-glycosylase"/>
    <property type="match status" value="1"/>
</dbReference>
<keyword evidence="2" id="KW-0539">Nucleus</keyword>
<feature type="compositionally biased region" description="Basic residues" evidence="3">
    <location>
        <begin position="91"/>
        <end position="103"/>
    </location>
</feature>